<proteinExistence type="predicted"/>
<dbReference type="PANTHER" id="PTHR34482">
    <property type="entry name" value="DNA DAMAGE-INDUCIBLE PROTEIN 1-LIKE"/>
    <property type="match status" value="1"/>
</dbReference>
<reference evidence="2 3" key="1">
    <citation type="submission" date="2023-10" db="EMBL/GenBank/DDBJ databases">
        <title>Genome-Wide Identification Analysis in wild type Solanum Pinnatisectum Reveals Some Genes Defensing Phytophthora Infestans.</title>
        <authorList>
            <person name="Sun C."/>
        </authorList>
    </citation>
    <scope>NUCLEOTIDE SEQUENCE [LARGE SCALE GENOMIC DNA]</scope>
    <source>
        <strain evidence="2">LQN</strain>
        <tissue evidence="2">Leaf</tissue>
    </source>
</reference>
<evidence type="ECO:0000313" key="3">
    <source>
        <dbReference type="Proteomes" id="UP001311915"/>
    </source>
</evidence>
<feature type="region of interest" description="Disordered" evidence="1">
    <location>
        <begin position="51"/>
        <end position="101"/>
    </location>
</feature>
<sequence length="185" mass="20619">MMADSRDEMSRFVTGVSDLVGEECRTAMLHDNMNIARLILYAQQIEESKLKRKNREAKRASFDEQGQPRFKKRSSNQDSPMVNKDRVSNPKSQGGNGGGSSFERSTCAKCGKQHVGKCLVGTDGCFGCGKKGHKMIDYPTLMEKGREAEKSSLSDSDPNAPKYGCFYALWSKEENEPFQMKAPIC</sequence>
<evidence type="ECO:0000313" key="2">
    <source>
        <dbReference type="EMBL" id="KAK4713797.1"/>
    </source>
</evidence>
<dbReference type="EMBL" id="JAWPEI010000010">
    <property type="protein sequence ID" value="KAK4713797.1"/>
    <property type="molecule type" value="Genomic_DNA"/>
</dbReference>
<accession>A0AAV9KK86</accession>
<dbReference type="AlphaFoldDB" id="A0AAV9KK86"/>
<evidence type="ECO:0008006" key="4">
    <source>
        <dbReference type="Google" id="ProtNLM"/>
    </source>
</evidence>
<dbReference type="Proteomes" id="UP001311915">
    <property type="component" value="Unassembled WGS sequence"/>
</dbReference>
<keyword evidence="3" id="KW-1185">Reference proteome</keyword>
<organism evidence="2 3">
    <name type="scientific">Solanum pinnatisectum</name>
    <name type="common">tansyleaf nightshade</name>
    <dbReference type="NCBI Taxonomy" id="50273"/>
    <lineage>
        <taxon>Eukaryota</taxon>
        <taxon>Viridiplantae</taxon>
        <taxon>Streptophyta</taxon>
        <taxon>Embryophyta</taxon>
        <taxon>Tracheophyta</taxon>
        <taxon>Spermatophyta</taxon>
        <taxon>Magnoliopsida</taxon>
        <taxon>eudicotyledons</taxon>
        <taxon>Gunneridae</taxon>
        <taxon>Pentapetalae</taxon>
        <taxon>asterids</taxon>
        <taxon>lamiids</taxon>
        <taxon>Solanales</taxon>
        <taxon>Solanaceae</taxon>
        <taxon>Solanoideae</taxon>
        <taxon>Solaneae</taxon>
        <taxon>Solanum</taxon>
    </lineage>
</organism>
<comment type="caution">
    <text evidence="2">The sequence shown here is derived from an EMBL/GenBank/DDBJ whole genome shotgun (WGS) entry which is preliminary data.</text>
</comment>
<dbReference type="PANTHER" id="PTHR34482:SF57">
    <property type="entry name" value="RETROTRANSPOSON GAG DOMAIN-CONTAINING PROTEIN"/>
    <property type="match status" value="1"/>
</dbReference>
<name>A0AAV9KK86_9SOLN</name>
<gene>
    <name evidence="2" type="ORF">R3W88_019704</name>
</gene>
<evidence type="ECO:0000256" key="1">
    <source>
        <dbReference type="SAM" id="MobiDB-lite"/>
    </source>
</evidence>
<protein>
    <recommendedName>
        <fullName evidence="4">Gag-pol polyprotein</fullName>
    </recommendedName>
</protein>